<accession>T1H1N7</accession>
<evidence type="ECO:0000313" key="2">
    <source>
        <dbReference type="EnsemblMetazoa" id="MESCA010104-PA"/>
    </source>
</evidence>
<feature type="signal peptide" evidence="1">
    <location>
        <begin position="1"/>
        <end position="24"/>
    </location>
</feature>
<evidence type="ECO:0000313" key="3">
    <source>
        <dbReference type="Proteomes" id="UP000015102"/>
    </source>
</evidence>
<evidence type="ECO:0000256" key="1">
    <source>
        <dbReference type="SAM" id="SignalP"/>
    </source>
</evidence>
<reference evidence="2" key="2">
    <citation type="submission" date="2015-06" db="UniProtKB">
        <authorList>
            <consortium name="EnsemblMetazoa"/>
        </authorList>
    </citation>
    <scope>IDENTIFICATION</scope>
</reference>
<sequence length="161" mass="18592">MAKLPLHTIFVIICVISLSQSVRGQTTLPPNLSTGDPGFDQNILNLGSQLVQVLMDNGNTLKDELDSLEGNLTYMLQNIITELSLTNANQIELVNQITTLSNQLQYGMYPDYNYYDYYGNYWDYPGYGYDYGYDYPWYGYGYDYGYDYPWYGNAALYKKKK</sequence>
<dbReference type="EnsemblMetazoa" id="MESCA010104-RA">
    <property type="protein sequence ID" value="MESCA010104-PA"/>
    <property type="gene ID" value="MESCA010104"/>
</dbReference>
<dbReference type="AlphaFoldDB" id="T1H1N7"/>
<keyword evidence="1" id="KW-0732">Signal</keyword>
<keyword evidence="3" id="KW-1185">Reference proteome</keyword>
<protein>
    <recommendedName>
        <fullName evidence="4">SXP/RAL-2 family protein Ani s 5-like cation-binding domain-containing protein</fullName>
    </recommendedName>
</protein>
<proteinExistence type="predicted"/>
<evidence type="ECO:0008006" key="4">
    <source>
        <dbReference type="Google" id="ProtNLM"/>
    </source>
</evidence>
<organism evidence="2 3">
    <name type="scientific">Megaselia scalaris</name>
    <name type="common">Humpbacked fly</name>
    <name type="synonym">Phora scalaris</name>
    <dbReference type="NCBI Taxonomy" id="36166"/>
    <lineage>
        <taxon>Eukaryota</taxon>
        <taxon>Metazoa</taxon>
        <taxon>Ecdysozoa</taxon>
        <taxon>Arthropoda</taxon>
        <taxon>Hexapoda</taxon>
        <taxon>Insecta</taxon>
        <taxon>Pterygota</taxon>
        <taxon>Neoptera</taxon>
        <taxon>Endopterygota</taxon>
        <taxon>Diptera</taxon>
        <taxon>Brachycera</taxon>
        <taxon>Muscomorpha</taxon>
        <taxon>Platypezoidea</taxon>
        <taxon>Phoridae</taxon>
        <taxon>Megaseliini</taxon>
        <taxon>Megaselia</taxon>
    </lineage>
</organism>
<reference evidence="3" key="1">
    <citation type="submission" date="2013-02" db="EMBL/GenBank/DDBJ databases">
        <authorList>
            <person name="Hughes D."/>
        </authorList>
    </citation>
    <scope>NUCLEOTIDE SEQUENCE</scope>
    <source>
        <strain>Durham</strain>
        <strain evidence="3">NC isolate 2 -- Noor lab</strain>
    </source>
</reference>
<feature type="chain" id="PRO_5004588670" description="SXP/RAL-2 family protein Ani s 5-like cation-binding domain-containing protein" evidence="1">
    <location>
        <begin position="25"/>
        <end position="161"/>
    </location>
</feature>
<name>T1H1N7_MEGSC</name>
<dbReference type="Proteomes" id="UP000015102">
    <property type="component" value="Unassembled WGS sequence"/>
</dbReference>
<dbReference type="HOGENOM" id="CLU_1645653_0_0_1"/>
<dbReference type="EMBL" id="CAQQ02054689">
    <property type="status" value="NOT_ANNOTATED_CDS"/>
    <property type="molecule type" value="Genomic_DNA"/>
</dbReference>